<evidence type="ECO:0008006" key="3">
    <source>
        <dbReference type="Google" id="ProtNLM"/>
    </source>
</evidence>
<dbReference type="AlphaFoldDB" id="A0A4R0RXW1"/>
<gene>
    <name evidence="1" type="ORF">EIP91_000866</name>
</gene>
<protein>
    <recommendedName>
        <fullName evidence="3">F-box domain-containing protein</fullName>
    </recommendedName>
</protein>
<accession>A0A4R0RXW1</accession>
<evidence type="ECO:0000313" key="2">
    <source>
        <dbReference type="Proteomes" id="UP000292702"/>
    </source>
</evidence>
<dbReference type="Proteomes" id="UP000292702">
    <property type="component" value="Unassembled WGS sequence"/>
</dbReference>
<comment type="caution">
    <text evidence="1">The sequence shown here is derived from an EMBL/GenBank/DDBJ whole genome shotgun (WGS) entry which is preliminary data.</text>
</comment>
<proteinExistence type="predicted"/>
<name>A0A4R0RXW1_9APHY</name>
<organism evidence="1 2">
    <name type="scientific">Steccherinum ochraceum</name>
    <dbReference type="NCBI Taxonomy" id="92696"/>
    <lineage>
        <taxon>Eukaryota</taxon>
        <taxon>Fungi</taxon>
        <taxon>Dikarya</taxon>
        <taxon>Basidiomycota</taxon>
        <taxon>Agaricomycotina</taxon>
        <taxon>Agaricomycetes</taxon>
        <taxon>Polyporales</taxon>
        <taxon>Steccherinaceae</taxon>
        <taxon>Steccherinum</taxon>
    </lineage>
</organism>
<evidence type="ECO:0000313" key="1">
    <source>
        <dbReference type="EMBL" id="TCD70959.1"/>
    </source>
</evidence>
<reference evidence="1 2" key="1">
    <citation type="submission" date="2018-11" db="EMBL/GenBank/DDBJ databases">
        <title>Genome assembly of Steccherinum ochraceum LE-BIN_3174, the white-rot fungus of the Steccherinaceae family (The Residual Polyporoid clade, Polyporales, Basidiomycota).</title>
        <authorList>
            <person name="Fedorova T.V."/>
            <person name="Glazunova O.A."/>
            <person name="Landesman E.O."/>
            <person name="Moiseenko K.V."/>
            <person name="Psurtseva N.V."/>
            <person name="Savinova O.S."/>
            <person name="Shakhova N.V."/>
            <person name="Tyazhelova T.V."/>
            <person name="Vasina D.V."/>
        </authorList>
    </citation>
    <scope>NUCLEOTIDE SEQUENCE [LARGE SCALE GENOMIC DNA]</scope>
    <source>
        <strain evidence="1 2">LE-BIN_3174</strain>
    </source>
</reference>
<keyword evidence="2" id="KW-1185">Reference proteome</keyword>
<dbReference type="EMBL" id="RWJN01000012">
    <property type="protein sequence ID" value="TCD70959.1"/>
    <property type="molecule type" value="Genomic_DNA"/>
</dbReference>
<dbReference type="OrthoDB" id="10658980at2759"/>
<sequence length="377" mass="42347">MPLRALPTELKYVVSHHLCGDTTTLSALSLVSTQWLKPSQVALFYQLSIEVGPSRSLDHLISFFSENTHLAACTTQLVIGGQPIIDIGGLHYLRLSALPLFGPGDVDHVLPHPCTFCLSSVNVQNPRTLEALCVRLTGHTLMLADVDVETSDEGFNSTPSSSFQDLRVLDISHSRATPDALVEITWPEWMLRGHVEHLCLRLDESDFAEDHTAQHLIHDLVGPGGFGGTPDDWDDELLHDKCPRLKSLTLAMSTDNQYKMGDTIMQWRYALRLLSSCPRSITHIFIELDDAGTRDGSIPLTTARYVAWNKWEEVLGRFERLESFRIMNPGARWSKGHEDFRNANPGNITSSFESHWEAYVRERFASSRLLAMEHFAN</sequence>